<dbReference type="EMBL" id="JAUZQC010000009">
    <property type="protein sequence ID" value="KAK5865742.1"/>
    <property type="molecule type" value="Genomic_DNA"/>
</dbReference>
<dbReference type="GO" id="GO:0005791">
    <property type="term" value="C:rough endoplasmic reticulum"/>
    <property type="evidence" value="ECO:0007669"/>
    <property type="project" value="TreeGrafter"/>
</dbReference>
<sequence>MLQLFTFLLEKFSLLFDFRLFEFSWPDGEGWKGHAQRAPLPPIRRGDLLEVPRTLFTHSGFCLGDNKVVHLIPDILPVLTSDRKLISSVITNKRLFISCIYGCAWTH</sequence>
<dbReference type="GO" id="GO:0047173">
    <property type="term" value="F:phosphatidylcholine-retinol O-acyltransferase activity"/>
    <property type="evidence" value="ECO:0007669"/>
    <property type="project" value="InterPro"/>
</dbReference>
<feature type="domain" description="LRAT" evidence="2">
    <location>
        <begin position="48"/>
        <end position="107"/>
    </location>
</feature>
<dbReference type="GO" id="GO:0042572">
    <property type="term" value="P:retinol metabolic process"/>
    <property type="evidence" value="ECO:0007669"/>
    <property type="project" value="InterPro"/>
</dbReference>
<reference evidence="3 4" key="1">
    <citation type="journal article" date="2023" name="Genes (Basel)">
        <title>Chromosome-Level Genome Assembly and Circadian Gene Repertoire of the Patagonia Blennie Eleginops maclovinus-The Closest Ancestral Proxy of Antarctic Cryonotothenioids.</title>
        <authorList>
            <person name="Cheng C.C."/>
            <person name="Rivera-Colon A.G."/>
            <person name="Minhas B.F."/>
            <person name="Wilson L."/>
            <person name="Rayamajhi N."/>
            <person name="Vargas-Chacoff L."/>
            <person name="Catchen J.M."/>
        </authorList>
    </citation>
    <scope>NUCLEOTIDE SEQUENCE [LARGE SCALE GENOMIC DNA]</scope>
    <source>
        <strain evidence="3">JMC-PN-2008</strain>
    </source>
</reference>
<dbReference type="Proteomes" id="UP001346869">
    <property type="component" value="Unassembled WGS sequence"/>
</dbReference>
<keyword evidence="1" id="KW-0732">Signal</keyword>
<evidence type="ECO:0000256" key="1">
    <source>
        <dbReference type="SAM" id="SignalP"/>
    </source>
</evidence>
<dbReference type="PROSITE" id="PS51934">
    <property type="entry name" value="LRAT"/>
    <property type="match status" value="1"/>
</dbReference>
<protein>
    <recommendedName>
        <fullName evidence="2">LRAT domain-containing protein</fullName>
    </recommendedName>
</protein>
<dbReference type="GO" id="GO:0006776">
    <property type="term" value="P:vitamin A metabolic process"/>
    <property type="evidence" value="ECO:0007669"/>
    <property type="project" value="TreeGrafter"/>
</dbReference>
<dbReference type="Pfam" id="PF04970">
    <property type="entry name" value="LRAT"/>
    <property type="match status" value="1"/>
</dbReference>
<keyword evidence="4" id="KW-1185">Reference proteome</keyword>
<proteinExistence type="predicted"/>
<comment type="caution">
    <text evidence="3">The sequence shown here is derived from an EMBL/GenBank/DDBJ whole genome shotgun (WGS) entry which is preliminary data.</text>
</comment>
<feature type="signal peptide" evidence="1">
    <location>
        <begin position="1"/>
        <end position="17"/>
    </location>
</feature>
<dbReference type="InterPro" id="IPR042288">
    <property type="entry name" value="LRAT"/>
</dbReference>
<dbReference type="InterPro" id="IPR007053">
    <property type="entry name" value="LRAT_dom"/>
</dbReference>
<dbReference type="AlphaFoldDB" id="A0AAN7XSH2"/>
<dbReference type="PANTHER" id="PTHR46678">
    <property type="entry name" value="LECITHIN RETINOL ACYLTRANSFERASE"/>
    <property type="match status" value="1"/>
</dbReference>
<organism evidence="3 4">
    <name type="scientific">Eleginops maclovinus</name>
    <name type="common">Patagonian blennie</name>
    <name type="synonym">Eleginus maclovinus</name>
    <dbReference type="NCBI Taxonomy" id="56733"/>
    <lineage>
        <taxon>Eukaryota</taxon>
        <taxon>Metazoa</taxon>
        <taxon>Chordata</taxon>
        <taxon>Craniata</taxon>
        <taxon>Vertebrata</taxon>
        <taxon>Euteleostomi</taxon>
        <taxon>Actinopterygii</taxon>
        <taxon>Neopterygii</taxon>
        <taxon>Teleostei</taxon>
        <taxon>Neoteleostei</taxon>
        <taxon>Acanthomorphata</taxon>
        <taxon>Eupercaria</taxon>
        <taxon>Perciformes</taxon>
        <taxon>Notothenioidei</taxon>
        <taxon>Eleginopidae</taxon>
        <taxon>Eleginops</taxon>
    </lineage>
</organism>
<feature type="chain" id="PRO_5042883978" description="LRAT domain-containing protein" evidence="1">
    <location>
        <begin position="18"/>
        <end position="107"/>
    </location>
</feature>
<accession>A0AAN7XSH2</accession>
<name>A0AAN7XSH2_ELEMC</name>
<dbReference type="Gene3D" id="3.90.1720.10">
    <property type="entry name" value="endopeptidase domain like (from Nostoc punctiforme)"/>
    <property type="match status" value="1"/>
</dbReference>
<gene>
    <name evidence="3" type="ORF">PBY51_019987</name>
</gene>
<evidence type="ECO:0000259" key="2">
    <source>
        <dbReference type="PROSITE" id="PS51934"/>
    </source>
</evidence>
<reference evidence="3 4" key="2">
    <citation type="journal article" date="2023" name="Mol. Biol. Evol.">
        <title>Genomics of Secondarily Temperate Adaptation in the Only Non-Antarctic Icefish.</title>
        <authorList>
            <person name="Rivera-Colon A.G."/>
            <person name="Rayamajhi N."/>
            <person name="Minhas B.F."/>
            <person name="Madrigal G."/>
            <person name="Bilyk K.T."/>
            <person name="Yoon V."/>
            <person name="Hune M."/>
            <person name="Gregory S."/>
            <person name="Cheng C.H.C."/>
            <person name="Catchen J.M."/>
        </authorList>
    </citation>
    <scope>NUCLEOTIDE SEQUENCE [LARGE SCALE GENOMIC DNA]</scope>
    <source>
        <strain evidence="3">JMC-PN-2008</strain>
    </source>
</reference>
<evidence type="ECO:0000313" key="3">
    <source>
        <dbReference type="EMBL" id="KAK5865742.1"/>
    </source>
</evidence>
<evidence type="ECO:0000313" key="4">
    <source>
        <dbReference type="Proteomes" id="UP001346869"/>
    </source>
</evidence>
<dbReference type="PANTHER" id="PTHR46678:SF1">
    <property type="entry name" value="LECITHIN RETINOL ACYLTRANSFERASE"/>
    <property type="match status" value="1"/>
</dbReference>